<reference evidence="1 2" key="1">
    <citation type="journal article" date="2010" name="Nature">
        <title>Genome sequence of the palaeopolyploid soybean.</title>
        <authorList>
            <person name="Schmutz J."/>
            <person name="Cannon S.B."/>
            <person name="Schlueter J."/>
            <person name="Ma J."/>
            <person name="Mitros T."/>
            <person name="Nelson W."/>
            <person name="Hyten D.L."/>
            <person name="Song Q."/>
            <person name="Thelen J.J."/>
            <person name="Cheng J."/>
            <person name="Xu D."/>
            <person name="Hellsten U."/>
            <person name="May G.D."/>
            <person name="Yu Y."/>
            <person name="Sakurai T."/>
            <person name="Umezawa T."/>
            <person name="Bhattacharyya M.K."/>
            <person name="Sandhu D."/>
            <person name="Valliyodan B."/>
            <person name="Lindquist E."/>
            <person name="Peto M."/>
            <person name="Grant D."/>
            <person name="Shu S."/>
            <person name="Goodstein D."/>
            <person name="Barry K."/>
            <person name="Futrell-Griggs M."/>
            <person name="Abernathy B."/>
            <person name="Du J."/>
            <person name="Tian Z."/>
            <person name="Zhu L."/>
            <person name="Gill N."/>
            <person name="Joshi T."/>
            <person name="Libault M."/>
            <person name="Sethuraman A."/>
            <person name="Zhang X.-C."/>
            <person name="Shinozaki K."/>
            <person name="Nguyen H.T."/>
            <person name="Wing R.A."/>
            <person name="Cregan P."/>
            <person name="Specht J."/>
            <person name="Grimwood J."/>
            <person name="Rokhsar D."/>
            <person name="Stacey G."/>
            <person name="Shoemaker R.C."/>
            <person name="Jackson S.A."/>
        </authorList>
    </citation>
    <scope>NUCLEOTIDE SEQUENCE [LARGE SCALE GENOMIC DNA]</scope>
    <source>
        <strain evidence="2">cv. Williams 82</strain>
        <tissue evidence="1">Callus</tissue>
    </source>
</reference>
<evidence type="ECO:0000313" key="2">
    <source>
        <dbReference type="EnsemblPlants" id="KRH11302"/>
    </source>
</evidence>
<reference evidence="1" key="3">
    <citation type="submission" date="2018-07" db="EMBL/GenBank/DDBJ databases">
        <title>WGS assembly of Glycine max.</title>
        <authorList>
            <person name="Schmutz J."/>
            <person name="Cannon S."/>
            <person name="Schlueter J."/>
            <person name="Ma J."/>
            <person name="Mitros T."/>
            <person name="Nelson W."/>
            <person name="Hyten D."/>
            <person name="Song Q."/>
            <person name="Thelen J."/>
            <person name="Cheng J."/>
            <person name="Xu D."/>
            <person name="Hellsten U."/>
            <person name="May G."/>
            <person name="Yu Y."/>
            <person name="Sakurai T."/>
            <person name="Umezawa T."/>
            <person name="Bhattacharyya M."/>
            <person name="Sandhu D."/>
            <person name="Valliyodan B."/>
            <person name="Lindquist E."/>
            <person name="Peto M."/>
            <person name="Grant D."/>
            <person name="Shu S."/>
            <person name="Goodstein D."/>
            <person name="Barry K."/>
            <person name="Futrell-Griggs M."/>
            <person name="Abernathy B."/>
            <person name="Du J."/>
            <person name="Tian Z."/>
            <person name="Zhu L."/>
            <person name="Gill N."/>
            <person name="Joshi T."/>
            <person name="Libault M."/>
            <person name="Sethuraman A."/>
            <person name="Zhang X."/>
            <person name="Shinozaki K."/>
            <person name="Nguyen H."/>
            <person name="Wing R."/>
            <person name="Cregan P."/>
            <person name="Specht J."/>
            <person name="Grimwood J."/>
            <person name="Rokhsar D."/>
            <person name="Stacey G."/>
            <person name="Shoemaker R."/>
            <person name="Jackson S."/>
        </authorList>
    </citation>
    <scope>NUCLEOTIDE SEQUENCE</scope>
    <source>
        <tissue evidence="1">Callus</tissue>
    </source>
</reference>
<dbReference type="EnsemblPlants" id="KRH11302">
    <property type="protein sequence ID" value="KRH11302"/>
    <property type="gene ID" value="GLYMA_15G100000"/>
</dbReference>
<accession>K7MAM6</accession>
<sequence length="105" mass="12281">MVPDGYGTYGAVKHLLNIDYLTNVYGSIKYNQKPIECLLGTIPTKKKRGESPFMLSIYPNIYKVNVESYGKDKFKQIKEFKYSVKKKFILNVCYFIKNIKVQSFY</sequence>
<reference evidence="2" key="2">
    <citation type="submission" date="2018-02" db="UniProtKB">
        <authorList>
            <consortium name="EnsemblPlants"/>
        </authorList>
    </citation>
    <scope>IDENTIFICATION</scope>
    <source>
        <strain evidence="2">Williams 82</strain>
    </source>
</reference>
<proteinExistence type="predicted"/>
<evidence type="ECO:0000313" key="1">
    <source>
        <dbReference type="EMBL" id="KRH11302.1"/>
    </source>
</evidence>
<dbReference type="EMBL" id="CM000848">
    <property type="protein sequence ID" value="KRH11302.1"/>
    <property type="molecule type" value="Genomic_DNA"/>
</dbReference>
<organism evidence="2">
    <name type="scientific">Glycine max</name>
    <name type="common">Soybean</name>
    <name type="synonym">Glycine hispida</name>
    <dbReference type="NCBI Taxonomy" id="3847"/>
    <lineage>
        <taxon>Eukaryota</taxon>
        <taxon>Viridiplantae</taxon>
        <taxon>Streptophyta</taxon>
        <taxon>Embryophyta</taxon>
        <taxon>Tracheophyta</taxon>
        <taxon>Spermatophyta</taxon>
        <taxon>Magnoliopsida</taxon>
        <taxon>eudicotyledons</taxon>
        <taxon>Gunneridae</taxon>
        <taxon>Pentapetalae</taxon>
        <taxon>rosids</taxon>
        <taxon>fabids</taxon>
        <taxon>Fabales</taxon>
        <taxon>Fabaceae</taxon>
        <taxon>Papilionoideae</taxon>
        <taxon>50 kb inversion clade</taxon>
        <taxon>NPAAA clade</taxon>
        <taxon>indigoferoid/millettioid clade</taxon>
        <taxon>Phaseoleae</taxon>
        <taxon>Glycine</taxon>
        <taxon>Glycine subgen. Soja</taxon>
    </lineage>
</organism>
<dbReference type="HOGENOM" id="CLU_2241466_0_0_1"/>
<keyword evidence="3" id="KW-1185">Reference proteome</keyword>
<gene>
    <name evidence="1" type="ORF">GLYMA_15G100000</name>
</gene>
<name>K7MAM6_SOYBN</name>
<dbReference type="PaxDb" id="3847-GLYMA15G10680.1"/>
<evidence type="ECO:0000313" key="3">
    <source>
        <dbReference type="Proteomes" id="UP000008827"/>
    </source>
</evidence>
<dbReference type="Gramene" id="KRH11302">
    <property type="protein sequence ID" value="KRH11302"/>
    <property type="gene ID" value="GLYMA_15G100000"/>
</dbReference>
<dbReference type="Proteomes" id="UP000008827">
    <property type="component" value="Chromosome 15"/>
</dbReference>
<protein>
    <submittedName>
        <fullName evidence="1 2">Uncharacterized protein</fullName>
    </submittedName>
</protein>
<dbReference type="AlphaFoldDB" id="K7MAM6"/>
<dbReference type="InParanoid" id="K7MAM6"/>